<dbReference type="AlphaFoldDB" id="A0A077R367"/>
<accession>A0A077R367</accession>
<protein>
    <submittedName>
        <fullName evidence="1">Uncharacterized protein</fullName>
    </submittedName>
</protein>
<reference evidence="1" key="1">
    <citation type="journal article" date="2014" name="Genome Biol. Evol.">
        <title>Gene Loss Rather Than Gene Gain Is Associated with a Host Jump from Monocots to Dicots in the Smut Fungus Melanopsichium pennsylvanicum.</title>
        <authorList>
            <person name="Sharma R."/>
            <person name="Mishra B."/>
            <person name="Runge F."/>
            <person name="Thines M."/>
        </authorList>
    </citation>
    <scope>NUCLEOTIDE SEQUENCE</scope>
    <source>
        <strain evidence="1">4</strain>
    </source>
</reference>
<dbReference type="EMBL" id="HG529575">
    <property type="protein sequence ID" value="CDI53312.1"/>
    <property type="molecule type" value="Genomic_DNA"/>
</dbReference>
<proteinExistence type="predicted"/>
<name>A0A077R367_9BASI</name>
<organism evidence="1">
    <name type="scientific">Melanopsichium pennsylvanicum 4</name>
    <dbReference type="NCBI Taxonomy" id="1398559"/>
    <lineage>
        <taxon>Eukaryota</taxon>
        <taxon>Fungi</taxon>
        <taxon>Dikarya</taxon>
        <taxon>Basidiomycota</taxon>
        <taxon>Ustilaginomycotina</taxon>
        <taxon>Ustilaginomycetes</taxon>
        <taxon>Ustilaginales</taxon>
        <taxon>Ustilaginaceae</taxon>
        <taxon>Melanopsichium</taxon>
    </lineage>
</organism>
<sequence length="326" mass="36831">MPAVYEARCFKKLDLLKGNYSAKDCPISSTILFELPRSIPSPRQQFVRSSETHPQSTILPAAFKHYHCAIAGMDSVTHQLSAVALSTSLAEDGSCDVDSGNEAWKDGGKLSLSTWLKDMTGHFTGFTADYLLDTSIPWCKKPYTHIFVEVGNTATNKRKWTGKDEKKRREAIILEISRRALKESTVAPIQPLVRFVNDEIYVTVSDAAFLESLWRSPLVYQGKELKIAYRGLPWSNITVWKLASGEPMTMQELEHACRAFKNGRKDLIQIFAGFYEVRGMQTGPIYNGEVLVFWSNFFQRKNPKFNGETLQVVYYGEDSDVETDGE</sequence>
<evidence type="ECO:0000313" key="1">
    <source>
        <dbReference type="EMBL" id="CDI53312.1"/>
    </source>
</evidence>